<evidence type="ECO:0000256" key="2">
    <source>
        <dbReference type="ARBA" id="ARBA00007104"/>
    </source>
</evidence>
<comment type="caution">
    <text evidence="12">The sequence shown here is derived from an EMBL/GenBank/DDBJ whole genome shotgun (WGS) entry which is preliminary data.</text>
</comment>
<organism evidence="12 13">
    <name type="scientific">Malassezia pachydermatis</name>
    <dbReference type="NCBI Taxonomy" id="77020"/>
    <lineage>
        <taxon>Eukaryota</taxon>
        <taxon>Fungi</taxon>
        <taxon>Dikarya</taxon>
        <taxon>Basidiomycota</taxon>
        <taxon>Ustilaginomycotina</taxon>
        <taxon>Malasseziomycetes</taxon>
        <taxon>Malasseziales</taxon>
        <taxon>Malasseziaceae</taxon>
        <taxon>Malassezia</taxon>
    </lineage>
</organism>
<name>A0A0N0RSA7_9BASI</name>
<evidence type="ECO:0000256" key="5">
    <source>
        <dbReference type="ARBA" id="ARBA00022989"/>
    </source>
</evidence>
<dbReference type="InterPro" id="IPR036598">
    <property type="entry name" value="GOLD_dom_sf"/>
</dbReference>
<dbReference type="VEuPathDB" id="FungiDB:Malapachy_0860"/>
<dbReference type="InterPro" id="IPR009038">
    <property type="entry name" value="GOLD_dom"/>
</dbReference>
<dbReference type="STRING" id="77020.A0A0N0RSA7"/>
<dbReference type="PROSITE" id="PS50866">
    <property type="entry name" value="GOLD"/>
    <property type="match status" value="1"/>
</dbReference>
<dbReference type="RefSeq" id="XP_017992161.1">
    <property type="nucleotide sequence ID" value="XM_018135373.1"/>
</dbReference>
<dbReference type="GO" id="GO:0016020">
    <property type="term" value="C:membrane"/>
    <property type="evidence" value="ECO:0007669"/>
    <property type="project" value="UniProtKB-SubCell"/>
</dbReference>
<keyword evidence="6 9" id="KW-0472">Membrane</keyword>
<protein>
    <submittedName>
        <fullName evidence="12">Emp24 protein</fullName>
    </submittedName>
</protein>
<dbReference type="GeneID" id="28727248"/>
<dbReference type="SMART" id="SM01190">
    <property type="entry name" value="EMP24_GP25L"/>
    <property type="match status" value="1"/>
</dbReference>
<keyword evidence="3 8" id="KW-0812">Transmembrane</keyword>
<sequence length="194" mass="22714">MWMRVLVWLALVWQLAAAHTIDLMPSSEQCFFEDMHVGDEMTLTYQVTGGGHLDIDTRIRDPSGRLLFEQLHKDTGTYDFIAEMDGRYKYCFSNEFSALTDKSLSFNVHGVLYLTDEEGLIPAERELRELATNVQMFKDEQQYFVMRERIHRNTSESTNARIKWWSIVQTGVVVLICAFQVLFLKRQFEVRRSV</sequence>
<reference evidence="12 13" key="1">
    <citation type="submission" date="2015-07" db="EMBL/GenBank/DDBJ databases">
        <title>Draft Genome Sequence of Malassezia furfur CBS1878 and Malassezia pachydermatis CBS1879.</title>
        <authorList>
            <person name="Triana S."/>
            <person name="Ohm R."/>
            <person name="Gonzalez A."/>
            <person name="DeCock H."/>
            <person name="Restrepo S."/>
            <person name="Celis A."/>
        </authorList>
    </citation>
    <scope>NUCLEOTIDE SEQUENCE [LARGE SCALE GENOMIC DNA]</scope>
    <source>
        <strain evidence="12 13">CBS 1879</strain>
    </source>
</reference>
<feature type="transmembrane region" description="Helical" evidence="9">
    <location>
        <begin position="164"/>
        <end position="184"/>
    </location>
</feature>
<evidence type="ECO:0000256" key="4">
    <source>
        <dbReference type="ARBA" id="ARBA00022729"/>
    </source>
</evidence>
<dbReference type="PANTHER" id="PTHR22811">
    <property type="entry name" value="TRANSMEMBRANE EMP24 DOMAIN-CONTAINING PROTEIN"/>
    <property type="match status" value="1"/>
</dbReference>
<evidence type="ECO:0000256" key="8">
    <source>
        <dbReference type="RuleBase" id="RU003827"/>
    </source>
</evidence>
<dbReference type="SUPFAM" id="SSF101576">
    <property type="entry name" value="Supernatant protein factor (SPF), C-terminal domain"/>
    <property type="match status" value="1"/>
</dbReference>
<dbReference type="AlphaFoldDB" id="A0A0N0RSA7"/>
<evidence type="ECO:0000256" key="3">
    <source>
        <dbReference type="ARBA" id="ARBA00022692"/>
    </source>
</evidence>
<evidence type="ECO:0000256" key="6">
    <source>
        <dbReference type="ARBA" id="ARBA00023136"/>
    </source>
</evidence>
<evidence type="ECO:0000313" key="12">
    <source>
        <dbReference type="EMBL" id="KOS14529.1"/>
    </source>
</evidence>
<accession>A0A0N0RSA7</accession>
<comment type="similarity">
    <text evidence="2 8">Belongs to the EMP24/GP25L family.</text>
</comment>
<dbReference type="EMBL" id="LGAV01000003">
    <property type="protein sequence ID" value="KOS14529.1"/>
    <property type="molecule type" value="Genomic_DNA"/>
</dbReference>
<proteinExistence type="inferred from homology"/>
<evidence type="ECO:0000256" key="9">
    <source>
        <dbReference type="SAM" id="Phobius"/>
    </source>
</evidence>
<evidence type="ECO:0000256" key="1">
    <source>
        <dbReference type="ARBA" id="ARBA00004479"/>
    </source>
</evidence>
<evidence type="ECO:0000256" key="7">
    <source>
        <dbReference type="ARBA" id="ARBA00037847"/>
    </source>
</evidence>
<feature type="chain" id="PRO_5005857625" evidence="10">
    <location>
        <begin position="19"/>
        <end position="194"/>
    </location>
</feature>
<evidence type="ECO:0000313" key="13">
    <source>
        <dbReference type="Proteomes" id="UP000037751"/>
    </source>
</evidence>
<dbReference type="OrthoDB" id="62956at2759"/>
<evidence type="ECO:0000256" key="10">
    <source>
        <dbReference type="SAM" id="SignalP"/>
    </source>
</evidence>
<feature type="signal peptide" evidence="10">
    <location>
        <begin position="1"/>
        <end position="18"/>
    </location>
</feature>
<evidence type="ECO:0000259" key="11">
    <source>
        <dbReference type="PROSITE" id="PS50866"/>
    </source>
</evidence>
<feature type="domain" description="GOLD" evidence="11">
    <location>
        <begin position="28"/>
        <end position="110"/>
    </location>
</feature>
<comment type="subcellular location">
    <subcellularLocation>
        <location evidence="7">Endomembrane system</location>
        <topology evidence="7">Single-pass membrane protein</topology>
    </subcellularLocation>
    <subcellularLocation>
        <location evidence="1 8">Membrane</location>
        <topology evidence="1 8">Single-pass type I membrane protein</topology>
    </subcellularLocation>
</comment>
<keyword evidence="5 9" id="KW-1133">Transmembrane helix</keyword>
<dbReference type="InterPro" id="IPR015720">
    <property type="entry name" value="Emp24-like"/>
</dbReference>
<dbReference type="GO" id="GO:0012505">
    <property type="term" value="C:endomembrane system"/>
    <property type="evidence" value="ECO:0007669"/>
    <property type="project" value="UniProtKB-SubCell"/>
</dbReference>
<dbReference type="Pfam" id="PF01105">
    <property type="entry name" value="EMP24_GP25L"/>
    <property type="match status" value="1"/>
</dbReference>
<keyword evidence="4 10" id="KW-0732">Signal</keyword>
<keyword evidence="13" id="KW-1185">Reference proteome</keyword>
<gene>
    <name evidence="12" type="ORF">Malapachy_0860</name>
</gene>
<dbReference type="Proteomes" id="UP000037751">
    <property type="component" value="Unassembled WGS sequence"/>
</dbReference>